<sequence length="65" mass="7709">MLSTSSVVYPVGSTPTDVNIRSSKPELKSIRSFTQNKLQWRWKTRRDNGWRWKTIWKTSFMNAAF</sequence>
<organism evidence="1 2">
    <name type="scientific">Rhizoclosmatium globosum</name>
    <dbReference type="NCBI Taxonomy" id="329046"/>
    <lineage>
        <taxon>Eukaryota</taxon>
        <taxon>Fungi</taxon>
        <taxon>Fungi incertae sedis</taxon>
        <taxon>Chytridiomycota</taxon>
        <taxon>Chytridiomycota incertae sedis</taxon>
        <taxon>Chytridiomycetes</taxon>
        <taxon>Chytridiales</taxon>
        <taxon>Chytriomycetaceae</taxon>
        <taxon>Rhizoclosmatium</taxon>
    </lineage>
</organism>
<evidence type="ECO:0000313" key="2">
    <source>
        <dbReference type="Proteomes" id="UP000193642"/>
    </source>
</evidence>
<dbReference type="Proteomes" id="UP000193642">
    <property type="component" value="Unassembled WGS sequence"/>
</dbReference>
<reference evidence="1 2" key="1">
    <citation type="submission" date="2016-07" db="EMBL/GenBank/DDBJ databases">
        <title>Pervasive Adenine N6-methylation of Active Genes in Fungi.</title>
        <authorList>
            <consortium name="DOE Joint Genome Institute"/>
            <person name="Mondo S.J."/>
            <person name="Dannebaum R.O."/>
            <person name="Kuo R.C."/>
            <person name="Labutti K."/>
            <person name="Haridas S."/>
            <person name="Kuo A."/>
            <person name="Salamov A."/>
            <person name="Ahrendt S.R."/>
            <person name="Lipzen A."/>
            <person name="Sullivan W."/>
            <person name="Andreopoulos W.B."/>
            <person name="Clum A."/>
            <person name="Lindquist E."/>
            <person name="Daum C."/>
            <person name="Ramamoorthy G.K."/>
            <person name="Gryganskyi A."/>
            <person name="Culley D."/>
            <person name="Magnuson J.K."/>
            <person name="James T.Y."/>
            <person name="O'Malley M.A."/>
            <person name="Stajich J.E."/>
            <person name="Spatafora J.W."/>
            <person name="Visel A."/>
            <person name="Grigoriev I.V."/>
        </authorList>
    </citation>
    <scope>NUCLEOTIDE SEQUENCE [LARGE SCALE GENOMIC DNA]</scope>
    <source>
        <strain evidence="1 2">JEL800</strain>
    </source>
</reference>
<keyword evidence="2" id="KW-1185">Reference proteome</keyword>
<evidence type="ECO:0000313" key="1">
    <source>
        <dbReference type="EMBL" id="ORY38059.1"/>
    </source>
</evidence>
<gene>
    <name evidence="1" type="ORF">BCR33DRAFT_721042</name>
</gene>
<accession>A0A1Y2BTJ2</accession>
<dbReference type="AlphaFoldDB" id="A0A1Y2BTJ2"/>
<dbReference type="EMBL" id="MCGO01000046">
    <property type="protein sequence ID" value="ORY38059.1"/>
    <property type="molecule type" value="Genomic_DNA"/>
</dbReference>
<protein>
    <submittedName>
        <fullName evidence="1">Uncharacterized protein</fullName>
    </submittedName>
</protein>
<proteinExistence type="predicted"/>
<comment type="caution">
    <text evidence="1">The sequence shown here is derived from an EMBL/GenBank/DDBJ whole genome shotgun (WGS) entry which is preliminary data.</text>
</comment>
<name>A0A1Y2BTJ2_9FUNG</name>
<feature type="non-terminal residue" evidence="1">
    <location>
        <position position="65"/>
    </location>
</feature>